<dbReference type="STRING" id="5353.A0A1Q3DX11"/>
<feature type="region of interest" description="Disordered" evidence="1">
    <location>
        <begin position="721"/>
        <end position="762"/>
    </location>
</feature>
<feature type="compositionally biased region" description="Acidic residues" evidence="1">
    <location>
        <begin position="858"/>
        <end position="868"/>
    </location>
</feature>
<feature type="region of interest" description="Disordered" evidence="1">
    <location>
        <begin position="558"/>
        <end position="707"/>
    </location>
</feature>
<feature type="compositionally biased region" description="Low complexity" evidence="1">
    <location>
        <begin position="685"/>
        <end position="707"/>
    </location>
</feature>
<feature type="region of interest" description="Disordered" evidence="1">
    <location>
        <begin position="439"/>
        <end position="538"/>
    </location>
</feature>
<feature type="compositionally biased region" description="Low complexity" evidence="1">
    <location>
        <begin position="922"/>
        <end position="935"/>
    </location>
</feature>
<feature type="compositionally biased region" description="Low complexity" evidence="1">
    <location>
        <begin position="7"/>
        <end position="16"/>
    </location>
</feature>
<feature type="compositionally biased region" description="Low complexity" evidence="1">
    <location>
        <begin position="573"/>
        <end position="589"/>
    </location>
</feature>
<dbReference type="EMBL" id="BDGU01000015">
    <property type="protein sequence ID" value="GAV99542.1"/>
    <property type="molecule type" value="Genomic_DNA"/>
</dbReference>
<feature type="compositionally biased region" description="Low complexity" evidence="1">
    <location>
        <begin position="120"/>
        <end position="152"/>
    </location>
</feature>
<dbReference type="AlphaFoldDB" id="A0A1Q3DX11"/>
<feature type="compositionally biased region" description="Low complexity" evidence="1">
    <location>
        <begin position="800"/>
        <end position="827"/>
    </location>
</feature>
<comment type="caution">
    <text evidence="2">The sequence shown here is derived from an EMBL/GenBank/DDBJ whole genome shotgun (WGS) entry which is preliminary data.</text>
</comment>
<feature type="compositionally biased region" description="Polar residues" evidence="1">
    <location>
        <begin position="595"/>
        <end position="605"/>
    </location>
</feature>
<feature type="compositionally biased region" description="Basic and acidic residues" evidence="1">
    <location>
        <begin position="177"/>
        <end position="192"/>
    </location>
</feature>
<feature type="compositionally biased region" description="Low complexity" evidence="1">
    <location>
        <begin position="1102"/>
        <end position="1115"/>
    </location>
</feature>
<feature type="compositionally biased region" description="Low complexity" evidence="1">
    <location>
        <begin position="732"/>
        <end position="744"/>
    </location>
</feature>
<dbReference type="Proteomes" id="UP000188533">
    <property type="component" value="Unassembled WGS sequence"/>
</dbReference>
<accession>A0A1Q3DX11</accession>
<protein>
    <submittedName>
        <fullName evidence="2">Golgin subfamily A member partial</fullName>
    </submittedName>
</protein>
<feature type="region of interest" description="Disordered" evidence="1">
    <location>
        <begin position="800"/>
        <end position="1191"/>
    </location>
</feature>
<keyword evidence="3" id="KW-1185">Reference proteome</keyword>
<proteinExistence type="predicted"/>
<feature type="compositionally biased region" description="Polar residues" evidence="1">
    <location>
        <begin position="1179"/>
        <end position="1191"/>
    </location>
</feature>
<feature type="compositionally biased region" description="Polar residues" evidence="1">
    <location>
        <begin position="950"/>
        <end position="969"/>
    </location>
</feature>
<evidence type="ECO:0000313" key="3">
    <source>
        <dbReference type="Proteomes" id="UP000188533"/>
    </source>
</evidence>
<feature type="compositionally biased region" description="Low complexity" evidence="1">
    <location>
        <begin position="510"/>
        <end position="535"/>
    </location>
</feature>
<gene>
    <name evidence="2" type="ORF">LENED_001005</name>
</gene>
<feature type="compositionally biased region" description="Polar residues" evidence="1">
    <location>
        <begin position="614"/>
        <end position="623"/>
    </location>
</feature>
<feature type="compositionally biased region" description="Polar residues" evidence="1">
    <location>
        <begin position="870"/>
        <end position="895"/>
    </location>
</feature>
<feature type="compositionally biased region" description="Basic and acidic residues" evidence="1">
    <location>
        <begin position="936"/>
        <end position="947"/>
    </location>
</feature>
<name>A0A1Q3DX11_LENED</name>
<feature type="compositionally biased region" description="Acidic residues" evidence="1">
    <location>
        <begin position="17"/>
        <end position="43"/>
    </location>
</feature>
<evidence type="ECO:0000256" key="1">
    <source>
        <dbReference type="SAM" id="MobiDB-lite"/>
    </source>
</evidence>
<feature type="compositionally biased region" description="Low complexity" evidence="1">
    <location>
        <begin position="625"/>
        <end position="669"/>
    </location>
</feature>
<evidence type="ECO:0000313" key="2">
    <source>
        <dbReference type="EMBL" id="GAV99542.1"/>
    </source>
</evidence>
<feature type="compositionally biased region" description="Low complexity" evidence="1">
    <location>
        <begin position="1124"/>
        <end position="1172"/>
    </location>
</feature>
<feature type="region of interest" description="Disordered" evidence="1">
    <location>
        <begin position="1"/>
        <end position="62"/>
    </location>
</feature>
<reference evidence="2 3" key="1">
    <citation type="submission" date="2016-08" db="EMBL/GenBank/DDBJ databases">
        <authorList>
            <consortium name="Lentinula edodes genome sequencing consortium"/>
            <person name="Sakamoto Y."/>
            <person name="Nakade K."/>
            <person name="Sato S."/>
            <person name="Yoshida Y."/>
            <person name="Miyazaki K."/>
            <person name="Natsume S."/>
            <person name="Konno N."/>
        </authorList>
    </citation>
    <scope>NUCLEOTIDE SEQUENCE [LARGE SCALE GENOMIC DNA]</scope>
    <source>
        <strain evidence="2 3">NBRC 111202</strain>
    </source>
</reference>
<feature type="compositionally biased region" description="Pro residues" evidence="1">
    <location>
        <begin position="1055"/>
        <end position="1074"/>
    </location>
</feature>
<reference evidence="2 3" key="2">
    <citation type="submission" date="2017-02" db="EMBL/GenBank/DDBJ databases">
        <title>A genome survey and senescence transcriptome analysis in Lentinula edodes.</title>
        <authorList>
            <person name="Sakamoto Y."/>
            <person name="Nakade K."/>
            <person name="Sato S."/>
            <person name="Yoshida Y."/>
            <person name="Miyazaki K."/>
            <person name="Natsume S."/>
            <person name="Konno N."/>
        </authorList>
    </citation>
    <scope>NUCLEOTIDE SEQUENCE [LARGE SCALE GENOMIC DNA]</scope>
    <source>
        <strain evidence="2 3">NBRC 111202</strain>
    </source>
</reference>
<feature type="compositionally biased region" description="Polar residues" evidence="1">
    <location>
        <begin position="721"/>
        <end position="731"/>
    </location>
</feature>
<feature type="region of interest" description="Disordered" evidence="1">
    <location>
        <begin position="120"/>
        <end position="259"/>
    </location>
</feature>
<feature type="compositionally biased region" description="Polar residues" evidence="1">
    <location>
        <begin position="439"/>
        <end position="455"/>
    </location>
</feature>
<sequence length="1208" mass="125916">MERRAASPSSNSFSDTDSYEESNSIDEVEATLNNLDDELDETEQALSTWSSQTPSTGYGSHTGTGSGTYTGFLFKISVANKKQFFVYEVTDTQPFTATGSSYTPSTFTNTQSTFTQSTFSPSAFTTTQTGTGTVTGITGSSEQTQTTPTSSSLRRPTKPEGSPRSPLTNVRNIVSLWKERTPTRNDGPKNSRGEVVAPSVSPTPDARGRREGQPQRGSGGADNGGLFELRRRASGKRASAESLGGSEGERTSNGSNGGSIDISELGKFLGGNGTETPLHLGTLYYLNVHAEPPYRWQRCQALLYRHTLLLSWLAPTTQSVPGPSTGRAPLGRAVVQLDLVNCFAVESALSLSHPRARDDVGAIAAREQDAGADTGLMESLVPFWMVYGDGVERLACDSLVQRLRWIERIWEAINTPPTPSLSRAPSITPSFTPSFSSLTRTITRRSGSPTGSIRTIMSMDSNSSVSSTASSGTGSRSTVYVPPMSDIPDIPELSMAEDDLYASESDGTRGHSSSSGTGRYHSLLSSPSVSSSGSGARLRPSTLISSYHSRTVDDTVIDGDEYVYPGDSRAIPSRRTSTRMSLRRSGSMTDLGSDALQSNRSSGLNDESDDQFFTAGTSSSAPRNSVYSSADSYSSQTGTGTGTRTFTGLTSSGITGTGTTDTYTRTGTWTAGGSGTESGTRVTESTRYTGYSRTTGTGVGTYTSYSGSGSYTGTGSDSYAVSGTNSENRSATTGVTGTGRTFTTDYESRTGYGSGSYSGSPYTGTGSIYSPYTGTTGSPYTVTGSSYTGTGSPYTSTVTYSSPYTRSSTSSSYPPTSPSRSALNRTAAMRRRTGTTRSYSSSGGSGSGSNSGYQPSEESSDKENDESESGSYTPASGSDSQTPSGPLSGTRSSETGYDVCPSSDLSELTSRMTYTSTSSWMSGSTPMPSDPSSSSDSDRELSSDGEKFVTASQGSSDYLTTRTPSSEASFKSLPSIPSEYTTASEGSIAYKTISEPITEPTTAYSTAEICPSELETIPSEEGTPKAYSEHLPEPEELPSAPPSAPPSAHLSAPPSSAPPSIPSSAPPSIPPSAPPSVSSSAPPSTPPSAPLSIPPSAPPSVSPSVSPSLSSLPSASLPPPTSTAPPSVTDRSISSPSSISSLVPSGVPLPSSAASELSELDLSLTPTSESDLPLPPSTALSTSVPTPSSVHCTDRSTFFDCYYEPSKL</sequence>
<organism evidence="2 3">
    <name type="scientific">Lentinula edodes</name>
    <name type="common">Shiitake mushroom</name>
    <name type="synonym">Lentinus edodes</name>
    <dbReference type="NCBI Taxonomy" id="5353"/>
    <lineage>
        <taxon>Eukaryota</taxon>
        <taxon>Fungi</taxon>
        <taxon>Dikarya</taxon>
        <taxon>Basidiomycota</taxon>
        <taxon>Agaricomycotina</taxon>
        <taxon>Agaricomycetes</taxon>
        <taxon>Agaricomycetidae</taxon>
        <taxon>Agaricales</taxon>
        <taxon>Marasmiineae</taxon>
        <taxon>Omphalotaceae</taxon>
        <taxon>Lentinula</taxon>
    </lineage>
</organism>
<feature type="compositionally biased region" description="Low complexity" evidence="1">
    <location>
        <begin position="458"/>
        <end position="478"/>
    </location>
</feature>
<feature type="compositionally biased region" description="Pro residues" evidence="1">
    <location>
        <begin position="1083"/>
        <end position="1101"/>
    </location>
</feature>
<feature type="compositionally biased region" description="Polar residues" evidence="1">
    <location>
        <begin position="903"/>
        <end position="921"/>
    </location>
</feature>